<feature type="non-terminal residue" evidence="1">
    <location>
        <position position="112"/>
    </location>
</feature>
<evidence type="ECO:0000313" key="1">
    <source>
        <dbReference type="EMBL" id="KAK0421492.1"/>
    </source>
</evidence>
<reference evidence="1" key="1">
    <citation type="submission" date="2023-06" db="EMBL/GenBank/DDBJ databases">
        <authorList>
            <consortium name="Lawrence Berkeley National Laboratory"/>
            <person name="Ahrendt S."/>
            <person name="Sahu N."/>
            <person name="Indic B."/>
            <person name="Wong-Bajracharya J."/>
            <person name="Merenyi Z."/>
            <person name="Ke H.-M."/>
            <person name="Monk M."/>
            <person name="Kocsube S."/>
            <person name="Drula E."/>
            <person name="Lipzen A."/>
            <person name="Balint B."/>
            <person name="Henrissat B."/>
            <person name="Andreopoulos B."/>
            <person name="Martin F.M."/>
            <person name="Harder C.B."/>
            <person name="Rigling D."/>
            <person name="Ford K.L."/>
            <person name="Foster G.D."/>
            <person name="Pangilinan J."/>
            <person name="Papanicolaou A."/>
            <person name="Barry K."/>
            <person name="LaButti K."/>
            <person name="Viragh M."/>
            <person name="Koriabine M."/>
            <person name="Yan M."/>
            <person name="Riley R."/>
            <person name="Champramary S."/>
            <person name="Plett K.L."/>
            <person name="Tsai I.J."/>
            <person name="Slot J."/>
            <person name="Sipos G."/>
            <person name="Plett J."/>
            <person name="Nagy L.G."/>
            <person name="Grigoriev I.V."/>
        </authorList>
    </citation>
    <scope>NUCLEOTIDE SEQUENCE</scope>
    <source>
        <strain evidence="1">FPL87.14</strain>
    </source>
</reference>
<protein>
    <submittedName>
        <fullName evidence="1">Uncharacterized protein</fullName>
    </submittedName>
</protein>
<sequence>MTLRASERIPYRIKGFQLTRDDYTSYVGRRKQLFRNNEVLWVALKHGGVLWQLAMEEAPEDFVTSGPSSRVTEVGGCYKTEDGDELWDEMLTDDQMEVICGVYKVERAEDAS</sequence>
<name>A0AA39IBS2_9AGAR</name>
<keyword evidence="2" id="KW-1185">Reference proteome</keyword>
<dbReference type="EMBL" id="JAUEPT010000630">
    <property type="protein sequence ID" value="KAK0421492.1"/>
    <property type="molecule type" value="Genomic_DNA"/>
</dbReference>
<proteinExistence type="predicted"/>
<dbReference type="Proteomes" id="UP001175226">
    <property type="component" value="Unassembled WGS sequence"/>
</dbReference>
<evidence type="ECO:0000313" key="2">
    <source>
        <dbReference type="Proteomes" id="UP001175226"/>
    </source>
</evidence>
<gene>
    <name evidence="1" type="ORF">EV421DRAFT_1748158</name>
</gene>
<accession>A0AA39IBS2</accession>
<organism evidence="1 2">
    <name type="scientific">Armillaria borealis</name>
    <dbReference type="NCBI Taxonomy" id="47425"/>
    <lineage>
        <taxon>Eukaryota</taxon>
        <taxon>Fungi</taxon>
        <taxon>Dikarya</taxon>
        <taxon>Basidiomycota</taxon>
        <taxon>Agaricomycotina</taxon>
        <taxon>Agaricomycetes</taxon>
        <taxon>Agaricomycetidae</taxon>
        <taxon>Agaricales</taxon>
        <taxon>Marasmiineae</taxon>
        <taxon>Physalacriaceae</taxon>
        <taxon>Armillaria</taxon>
    </lineage>
</organism>
<dbReference type="AlphaFoldDB" id="A0AA39IBS2"/>
<comment type="caution">
    <text evidence="1">The sequence shown here is derived from an EMBL/GenBank/DDBJ whole genome shotgun (WGS) entry which is preliminary data.</text>
</comment>